<reference evidence="2" key="1">
    <citation type="submission" date="2010-08" db="EMBL/GenBank/DDBJ databases">
        <authorList>
            <consortium name="Caenorhabditis japonica Sequencing Consortium"/>
            <person name="Wilson R.K."/>
        </authorList>
    </citation>
    <scope>NUCLEOTIDE SEQUENCE [LARGE SCALE GENOMIC DNA]</scope>
    <source>
        <strain evidence="2">DF5081</strain>
    </source>
</reference>
<keyword evidence="2" id="KW-1185">Reference proteome</keyword>
<proteinExistence type="predicted"/>
<name>A0A8R1E2Q8_CAEJA</name>
<dbReference type="Proteomes" id="UP000005237">
    <property type="component" value="Unassembled WGS sequence"/>
</dbReference>
<protein>
    <submittedName>
        <fullName evidence="1">Uncharacterized protein</fullName>
    </submittedName>
</protein>
<dbReference type="EnsemblMetazoa" id="CJA20639.1">
    <property type="protein sequence ID" value="CJA20639.1"/>
    <property type="gene ID" value="WBGene00176211"/>
</dbReference>
<accession>A0A8R1E2Q8</accession>
<sequence>MFATWNKGDKSSLGSSKFPPLVLLQAAEGTLLLPDPEFVETIPGKSGLFLTTSDLTCSGVRNASHIIINEDA</sequence>
<evidence type="ECO:0000313" key="1">
    <source>
        <dbReference type="EnsemblMetazoa" id="CJA20639.1"/>
    </source>
</evidence>
<dbReference type="AlphaFoldDB" id="A0A8R1E2Q8"/>
<evidence type="ECO:0000313" key="2">
    <source>
        <dbReference type="Proteomes" id="UP000005237"/>
    </source>
</evidence>
<reference evidence="1" key="2">
    <citation type="submission" date="2022-06" db="UniProtKB">
        <authorList>
            <consortium name="EnsemblMetazoa"/>
        </authorList>
    </citation>
    <scope>IDENTIFICATION</scope>
    <source>
        <strain evidence="1">DF5081</strain>
    </source>
</reference>
<organism evidence="1 2">
    <name type="scientific">Caenorhabditis japonica</name>
    <dbReference type="NCBI Taxonomy" id="281687"/>
    <lineage>
        <taxon>Eukaryota</taxon>
        <taxon>Metazoa</taxon>
        <taxon>Ecdysozoa</taxon>
        <taxon>Nematoda</taxon>
        <taxon>Chromadorea</taxon>
        <taxon>Rhabditida</taxon>
        <taxon>Rhabditina</taxon>
        <taxon>Rhabditomorpha</taxon>
        <taxon>Rhabditoidea</taxon>
        <taxon>Rhabditidae</taxon>
        <taxon>Peloderinae</taxon>
        <taxon>Caenorhabditis</taxon>
    </lineage>
</organism>